<name>A0A368JY28_9HYPH</name>
<feature type="region of interest" description="Disordered" evidence="1">
    <location>
        <begin position="254"/>
        <end position="273"/>
    </location>
</feature>
<dbReference type="OrthoDB" id="7058586at2"/>
<dbReference type="AlphaFoldDB" id="A0A368JY28"/>
<evidence type="ECO:0000313" key="3">
    <source>
        <dbReference type="Proteomes" id="UP000253420"/>
    </source>
</evidence>
<gene>
    <name evidence="2" type="ORF">DUT91_20255</name>
</gene>
<dbReference type="Proteomes" id="UP000253420">
    <property type="component" value="Unassembled WGS sequence"/>
</dbReference>
<dbReference type="InterPro" id="IPR021295">
    <property type="entry name" value="DUF2867"/>
</dbReference>
<comment type="caution">
    <text evidence="2">The sequence shown here is derived from an EMBL/GenBank/DDBJ whole genome shotgun (WGS) entry which is preliminary data.</text>
</comment>
<sequence length="273" mass="30253">MTKPISKPFPHPDRLLPGANFGDAFSLTVKGLELDALGAAQQVFGRAPGWIKQLLTLRDLIVRPFGLTSGGEPTVKPDSRIGILPIIGQSTDRVVLGLDDRHLDFRVLIEITERGAAWQEISVSTAVKTHNPLGRVYLAIVKPFHRIIVPAMLMQVVPIKVRRTRIGFGQLETVASTTPHPATDRRLAFKTAVQQSEETLREVIRENLRGGAAEADLLADLETIRNELSEEVEDRVLNVMDLLIGWCGPHARLSRDDPERPDGISGGRRHHQY</sequence>
<dbReference type="Pfam" id="PF11066">
    <property type="entry name" value="DUF2867"/>
    <property type="match status" value="1"/>
</dbReference>
<keyword evidence="3" id="KW-1185">Reference proteome</keyword>
<reference evidence="2 3" key="1">
    <citation type="submission" date="2018-07" db="EMBL/GenBank/DDBJ databases">
        <title>The draft genome of Phyllobacterium salinisoli.</title>
        <authorList>
            <person name="Liu L."/>
            <person name="Li L."/>
            <person name="Zhang X."/>
            <person name="Liang L."/>
        </authorList>
    </citation>
    <scope>NUCLEOTIDE SEQUENCE [LARGE SCALE GENOMIC DNA]</scope>
    <source>
        <strain evidence="2 3">LLAN61</strain>
    </source>
</reference>
<proteinExistence type="predicted"/>
<organism evidence="2 3">
    <name type="scientific">Phyllobacterium salinisoli</name>
    <dbReference type="NCBI Taxonomy" id="1899321"/>
    <lineage>
        <taxon>Bacteria</taxon>
        <taxon>Pseudomonadati</taxon>
        <taxon>Pseudomonadota</taxon>
        <taxon>Alphaproteobacteria</taxon>
        <taxon>Hyphomicrobiales</taxon>
        <taxon>Phyllobacteriaceae</taxon>
        <taxon>Phyllobacterium</taxon>
    </lineage>
</organism>
<dbReference type="EMBL" id="QOZG01000010">
    <property type="protein sequence ID" value="RCS22058.1"/>
    <property type="molecule type" value="Genomic_DNA"/>
</dbReference>
<evidence type="ECO:0000313" key="2">
    <source>
        <dbReference type="EMBL" id="RCS22058.1"/>
    </source>
</evidence>
<evidence type="ECO:0000256" key="1">
    <source>
        <dbReference type="SAM" id="MobiDB-lite"/>
    </source>
</evidence>
<dbReference type="RefSeq" id="WP_114442311.1">
    <property type="nucleotide sequence ID" value="NZ_QOZG01000010.1"/>
</dbReference>
<protein>
    <submittedName>
        <fullName evidence="2">DUF2867 domain-containing protein</fullName>
    </submittedName>
</protein>
<accession>A0A368JY28</accession>